<dbReference type="Proteomes" id="UP000215335">
    <property type="component" value="Unassembled WGS sequence"/>
</dbReference>
<keyword evidence="5 9" id="KW-1133">Transmembrane helix</keyword>
<evidence type="ECO:0000256" key="6">
    <source>
        <dbReference type="ARBA" id="ARBA00023136"/>
    </source>
</evidence>
<feature type="transmembrane region" description="Helical" evidence="9">
    <location>
        <begin position="82"/>
        <end position="101"/>
    </location>
</feature>
<feature type="transmembrane region" description="Helical" evidence="9">
    <location>
        <begin position="17"/>
        <end position="36"/>
    </location>
</feature>
<gene>
    <name evidence="10" type="ORF">TSAR_009283</name>
</gene>
<keyword evidence="8" id="KW-0807">Transducer</keyword>
<dbReference type="AlphaFoldDB" id="A0A232F315"/>
<dbReference type="Pfam" id="PF02949">
    <property type="entry name" value="7tm_6"/>
    <property type="match status" value="1"/>
</dbReference>
<dbReference type="EMBL" id="NNAY01001173">
    <property type="protein sequence ID" value="OXU24880.1"/>
    <property type="molecule type" value="Genomic_DNA"/>
</dbReference>
<name>A0A232F315_9HYME</name>
<dbReference type="GO" id="GO:0016020">
    <property type="term" value="C:membrane"/>
    <property type="evidence" value="ECO:0007669"/>
    <property type="project" value="UniProtKB-SubCell"/>
</dbReference>
<keyword evidence="7" id="KW-0675">Receptor</keyword>
<evidence type="ECO:0000313" key="11">
    <source>
        <dbReference type="Proteomes" id="UP000215335"/>
    </source>
</evidence>
<proteinExistence type="predicted"/>
<feature type="transmembrane region" description="Helical" evidence="9">
    <location>
        <begin position="278"/>
        <end position="298"/>
    </location>
</feature>
<feature type="transmembrane region" description="Helical" evidence="9">
    <location>
        <begin position="249"/>
        <end position="272"/>
    </location>
</feature>
<dbReference type="GO" id="GO:0005549">
    <property type="term" value="F:odorant binding"/>
    <property type="evidence" value="ECO:0007669"/>
    <property type="project" value="InterPro"/>
</dbReference>
<dbReference type="OrthoDB" id="8185860at2759"/>
<dbReference type="GO" id="GO:0007165">
    <property type="term" value="P:signal transduction"/>
    <property type="evidence" value="ECO:0007669"/>
    <property type="project" value="UniProtKB-KW"/>
</dbReference>
<comment type="subcellular location">
    <subcellularLocation>
        <location evidence="1">Membrane</location>
        <topology evidence="1">Multi-pass membrane protein</topology>
    </subcellularLocation>
</comment>
<keyword evidence="4" id="KW-0552">Olfaction</keyword>
<protein>
    <recommendedName>
        <fullName evidence="12">Odorant receptor</fullName>
    </recommendedName>
</protein>
<evidence type="ECO:0000256" key="1">
    <source>
        <dbReference type="ARBA" id="ARBA00004141"/>
    </source>
</evidence>
<evidence type="ECO:0000256" key="8">
    <source>
        <dbReference type="ARBA" id="ARBA00023224"/>
    </source>
</evidence>
<evidence type="ECO:0000256" key="7">
    <source>
        <dbReference type="ARBA" id="ARBA00023170"/>
    </source>
</evidence>
<accession>A0A232F315</accession>
<evidence type="ECO:0000256" key="9">
    <source>
        <dbReference type="SAM" id="Phobius"/>
    </source>
</evidence>
<feature type="transmembrane region" description="Helical" evidence="9">
    <location>
        <begin position="51"/>
        <end position="70"/>
    </location>
</feature>
<dbReference type="InterPro" id="IPR004117">
    <property type="entry name" value="7tm6_olfct_rcpt"/>
</dbReference>
<evidence type="ECO:0000313" key="10">
    <source>
        <dbReference type="EMBL" id="OXU24880.1"/>
    </source>
</evidence>
<evidence type="ECO:0000256" key="3">
    <source>
        <dbReference type="ARBA" id="ARBA00022692"/>
    </source>
</evidence>
<keyword evidence="6 9" id="KW-0472">Membrane</keyword>
<evidence type="ECO:0008006" key="12">
    <source>
        <dbReference type="Google" id="ProtNLM"/>
    </source>
</evidence>
<comment type="caution">
    <text evidence="10">The sequence shown here is derived from an EMBL/GenBank/DDBJ whole genome shotgun (WGS) entry which is preliminary data.</text>
</comment>
<sequence length="357" mass="41288">MQNKYEKSGSKNHSMEMVGYTVISLCLKCLGVYTVSSTNDKLWIRVYSSLWWFYLLNHVVFFLATVYAFFTSKVDVISLSYSFMEGLFALECIILLLHFKFQGPRLRNLLVNANVQVSRKKTLTILNNNNTYILIASLIALIYVISFSLYANKPKTVYYRKYFTQARYPFEINSTFATILIWCHQSIAVLHMLLIPTSDALVVLLLYACTVQFKILESNIRKGRSKKKLQAYVREHNDIFLTVEETNRLVRVIVIKTVVYFMIFSISTGIQILNKNAVVSQLIFQLMVTAIVSLRFYAESIGLATYFTSWYEEKLKFLIAKLMIIRRCQSLPKIYLSGFMPKLDRQYLGMVSLALSG</sequence>
<keyword evidence="2" id="KW-0716">Sensory transduction</keyword>
<dbReference type="GO" id="GO:0004984">
    <property type="term" value="F:olfactory receptor activity"/>
    <property type="evidence" value="ECO:0007669"/>
    <property type="project" value="InterPro"/>
</dbReference>
<evidence type="ECO:0000256" key="2">
    <source>
        <dbReference type="ARBA" id="ARBA00022606"/>
    </source>
</evidence>
<evidence type="ECO:0000256" key="4">
    <source>
        <dbReference type="ARBA" id="ARBA00022725"/>
    </source>
</evidence>
<evidence type="ECO:0000256" key="5">
    <source>
        <dbReference type="ARBA" id="ARBA00022989"/>
    </source>
</evidence>
<feature type="transmembrane region" description="Helical" evidence="9">
    <location>
        <begin position="132"/>
        <end position="151"/>
    </location>
</feature>
<keyword evidence="3 9" id="KW-0812">Transmembrane</keyword>
<keyword evidence="11" id="KW-1185">Reference proteome</keyword>
<reference evidence="10 11" key="1">
    <citation type="journal article" date="2017" name="Curr. Biol.">
        <title>The Evolution of Venom by Co-option of Single-Copy Genes.</title>
        <authorList>
            <person name="Martinson E.O."/>
            <person name="Mrinalini"/>
            <person name="Kelkar Y.D."/>
            <person name="Chang C.H."/>
            <person name="Werren J.H."/>
        </authorList>
    </citation>
    <scope>NUCLEOTIDE SEQUENCE [LARGE SCALE GENOMIC DNA]</scope>
    <source>
        <strain evidence="10 11">Alberta</strain>
        <tissue evidence="10">Whole body</tissue>
    </source>
</reference>
<organism evidence="10 11">
    <name type="scientific">Trichomalopsis sarcophagae</name>
    <dbReference type="NCBI Taxonomy" id="543379"/>
    <lineage>
        <taxon>Eukaryota</taxon>
        <taxon>Metazoa</taxon>
        <taxon>Ecdysozoa</taxon>
        <taxon>Arthropoda</taxon>
        <taxon>Hexapoda</taxon>
        <taxon>Insecta</taxon>
        <taxon>Pterygota</taxon>
        <taxon>Neoptera</taxon>
        <taxon>Endopterygota</taxon>
        <taxon>Hymenoptera</taxon>
        <taxon>Apocrita</taxon>
        <taxon>Proctotrupomorpha</taxon>
        <taxon>Chalcidoidea</taxon>
        <taxon>Pteromalidae</taxon>
        <taxon>Pteromalinae</taxon>
        <taxon>Trichomalopsis</taxon>
    </lineage>
</organism>